<dbReference type="GO" id="GO:1990424">
    <property type="term" value="F:protein arginine kinase activity"/>
    <property type="evidence" value="ECO:0007669"/>
    <property type="project" value="UniProtKB-EC"/>
</dbReference>
<dbReference type="Gene3D" id="3.30.590.10">
    <property type="entry name" value="Glutamine synthetase/guanido kinase, catalytic domain"/>
    <property type="match status" value="1"/>
</dbReference>
<dbReference type="InterPro" id="IPR014746">
    <property type="entry name" value="Gln_synth/guanido_kin_cat_dom"/>
</dbReference>
<dbReference type="Pfam" id="PF00217">
    <property type="entry name" value="ATP-gua_Ptrans"/>
    <property type="match status" value="1"/>
</dbReference>
<dbReference type="SUPFAM" id="SSF55931">
    <property type="entry name" value="Glutamine synthetase/guanido kinase"/>
    <property type="match status" value="1"/>
</dbReference>
<accession>A0A5C6M352</accession>
<evidence type="ECO:0000313" key="9">
    <source>
        <dbReference type="Proteomes" id="UP000321083"/>
    </source>
</evidence>
<feature type="binding site" evidence="6">
    <location>
        <begin position="183"/>
        <end position="187"/>
    </location>
    <ligand>
        <name>ATP</name>
        <dbReference type="ChEBI" id="CHEBI:30616"/>
    </ligand>
</feature>
<dbReference type="PANTHER" id="PTHR11547:SF38">
    <property type="entry name" value="ARGININE KINASE 1-RELATED"/>
    <property type="match status" value="1"/>
</dbReference>
<gene>
    <name evidence="8" type="primary">yacI</name>
    <name evidence="5" type="synonym">mcsB</name>
    <name evidence="8" type="ORF">E3A20_17350</name>
</gene>
<dbReference type="NCBIfam" id="NF002194">
    <property type="entry name" value="PRK01059.1-4"/>
    <property type="match status" value="1"/>
</dbReference>
<dbReference type="PROSITE" id="PS51510">
    <property type="entry name" value="PHOSPHAGEN_KINASE_C"/>
    <property type="match status" value="1"/>
</dbReference>
<dbReference type="GO" id="GO:0005524">
    <property type="term" value="F:ATP binding"/>
    <property type="evidence" value="ECO:0007669"/>
    <property type="project" value="UniProtKB-UniRule"/>
</dbReference>
<comment type="caution">
    <text evidence="5 6">Lacks conserved residue(s) required for the propagation of feature annotation.</text>
</comment>
<comment type="similarity">
    <text evidence="5 6">Belongs to the ATP:guanido phosphotransferase family.</text>
</comment>
<proteinExistence type="inferred from homology"/>
<name>A0A5C6M352_9PLAN</name>
<evidence type="ECO:0000256" key="1">
    <source>
        <dbReference type="ARBA" id="ARBA00022679"/>
    </source>
</evidence>
<dbReference type="CDD" id="cd07930">
    <property type="entry name" value="bacterial_phosphagen_kinase"/>
    <property type="match status" value="1"/>
</dbReference>
<dbReference type="Proteomes" id="UP000321083">
    <property type="component" value="Unassembled WGS sequence"/>
</dbReference>
<dbReference type="GO" id="GO:0004111">
    <property type="term" value="F:creatine kinase activity"/>
    <property type="evidence" value="ECO:0007669"/>
    <property type="project" value="InterPro"/>
</dbReference>
<feature type="binding site" evidence="5 6">
    <location>
        <begin position="36"/>
        <end position="40"/>
    </location>
    <ligand>
        <name>ATP</name>
        <dbReference type="ChEBI" id="CHEBI:30616"/>
    </ligand>
</feature>
<dbReference type="AlphaFoldDB" id="A0A5C6M352"/>
<dbReference type="InterPro" id="IPR022414">
    <property type="entry name" value="ATP-guanido_PTrfase_cat"/>
</dbReference>
<dbReference type="GO" id="GO:0005615">
    <property type="term" value="C:extracellular space"/>
    <property type="evidence" value="ECO:0007669"/>
    <property type="project" value="TreeGrafter"/>
</dbReference>
<evidence type="ECO:0000256" key="2">
    <source>
        <dbReference type="ARBA" id="ARBA00022741"/>
    </source>
</evidence>
<evidence type="ECO:0000256" key="3">
    <source>
        <dbReference type="ARBA" id="ARBA00022777"/>
    </source>
</evidence>
<dbReference type="InterPro" id="IPR023660">
    <property type="entry name" value="Arg_Kinase"/>
</dbReference>
<reference evidence="8 9" key="1">
    <citation type="submission" date="2019-08" db="EMBL/GenBank/DDBJ databases">
        <title>100 year-old enigma solved: identification of Planctomyces bekefii, the type genus and species of the phylum Planctomycetes.</title>
        <authorList>
            <person name="Svetlana D.N."/>
            <person name="Overmann J."/>
        </authorList>
    </citation>
    <scope>NUCLEOTIDE SEQUENCE [LARGE SCALE GENOMIC DNA]</scope>
    <source>
        <strain evidence="8">Phe10_nw2017</strain>
    </source>
</reference>
<protein>
    <recommendedName>
        <fullName evidence="5">Protein-arginine kinase</fullName>
        <ecNumber evidence="5">2.7.14.1</ecNumber>
    </recommendedName>
</protein>
<organism evidence="8 9">
    <name type="scientific">Planctomyces bekefii</name>
    <dbReference type="NCBI Taxonomy" id="1653850"/>
    <lineage>
        <taxon>Bacteria</taxon>
        <taxon>Pseudomonadati</taxon>
        <taxon>Planctomycetota</taxon>
        <taxon>Planctomycetia</taxon>
        <taxon>Planctomycetales</taxon>
        <taxon>Planctomycetaceae</taxon>
        <taxon>Planctomyces</taxon>
    </lineage>
</organism>
<dbReference type="PANTHER" id="PTHR11547">
    <property type="entry name" value="ARGININE OR CREATINE KINASE"/>
    <property type="match status" value="1"/>
</dbReference>
<keyword evidence="3 5" id="KW-0418">Kinase</keyword>
<dbReference type="EC" id="2.7.14.1" evidence="5"/>
<feature type="binding site" evidence="5 6">
    <location>
        <begin position="214"/>
        <end position="219"/>
    </location>
    <ligand>
        <name>ATP</name>
        <dbReference type="ChEBI" id="CHEBI:30616"/>
    </ligand>
</feature>
<dbReference type="InterPro" id="IPR000749">
    <property type="entry name" value="ATP-guanido_PTrfase"/>
</dbReference>
<evidence type="ECO:0000313" key="8">
    <source>
        <dbReference type="EMBL" id="TWW09136.1"/>
    </source>
</evidence>
<sequence>MLNPQSVDNETWLSRLATTSGEWLRGDGPESDIVISSRVRLARNIAGFPFVSRASADIRHQIVQLAQDSLNSPGQPSRRFVNVETLSPLDCQFLMERQLISRELARSDGPRAVVIADGERHSIMINEEDHLRIQVLHSGLSLEECWKECDQLDDQIEASVPYAFHPQFGYLTACPTNAGTGIRISVMLHLPGLRLNRDIQKVNNTAQKLSLAVRGLYGEGSQALGDFYQLSNQVTLGMSEPDLLGHVQRVVLQVVSWERKVRETLLRDGRAKLHDQVARAFGTLTSARTISSEETMHLLSIVRMGLRLGLVSNLDVGVINELFIHTQPAHLQKLQGEELEADRRNVARANYLRQRLSSSSVS</sequence>
<comment type="catalytic activity">
    <reaction evidence="5">
        <text>L-arginyl-[protein] + ATP = N(omega)-phospho-L-arginyl-[protein] + ADP + H(+)</text>
        <dbReference type="Rhea" id="RHEA:43384"/>
        <dbReference type="Rhea" id="RHEA-COMP:10532"/>
        <dbReference type="Rhea" id="RHEA-COMP:10533"/>
        <dbReference type="ChEBI" id="CHEBI:15378"/>
        <dbReference type="ChEBI" id="CHEBI:29965"/>
        <dbReference type="ChEBI" id="CHEBI:30616"/>
        <dbReference type="ChEBI" id="CHEBI:83226"/>
        <dbReference type="ChEBI" id="CHEBI:456216"/>
        <dbReference type="EC" id="2.7.14.1"/>
    </reaction>
</comment>
<evidence type="ECO:0000256" key="4">
    <source>
        <dbReference type="ARBA" id="ARBA00022840"/>
    </source>
</evidence>
<evidence type="ECO:0000256" key="6">
    <source>
        <dbReference type="PROSITE-ProRule" id="PRU00843"/>
    </source>
</evidence>
<keyword evidence="2 5" id="KW-0547">Nucleotide-binding</keyword>
<feature type="domain" description="Phosphagen kinase C-terminal" evidence="7">
    <location>
        <begin position="33"/>
        <end position="261"/>
    </location>
</feature>
<feature type="binding site" evidence="5 6">
    <location>
        <position position="132"/>
    </location>
    <ligand>
        <name>ATP</name>
        <dbReference type="ChEBI" id="CHEBI:30616"/>
    </ligand>
</feature>
<evidence type="ECO:0000259" key="7">
    <source>
        <dbReference type="PROSITE" id="PS51510"/>
    </source>
</evidence>
<keyword evidence="4 5" id="KW-0067">ATP-binding</keyword>
<keyword evidence="1 5" id="KW-0808">Transferase</keyword>
<dbReference type="EMBL" id="SRHE01000372">
    <property type="protein sequence ID" value="TWW09136.1"/>
    <property type="molecule type" value="Genomic_DNA"/>
</dbReference>
<reference evidence="8 9" key="2">
    <citation type="submission" date="2019-08" db="EMBL/GenBank/DDBJ databases">
        <authorList>
            <person name="Henke P."/>
        </authorList>
    </citation>
    <scope>NUCLEOTIDE SEQUENCE [LARGE SCALE GENOMIC DNA]</scope>
    <source>
        <strain evidence="8">Phe10_nw2017</strain>
    </source>
</reference>
<comment type="caution">
    <text evidence="8">The sequence shown here is derived from an EMBL/GenBank/DDBJ whole genome shotgun (WGS) entry which is preliminary data.</text>
</comment>
<dbReference type="GO" id="GO:0046314">
    <property type="term" value="P:phosphocreatine biosynthetic process"/>
    <property type="evidence" value="ECO:0007669"/>
    <property type="project" value="InterPro"/>
</dbReference>
<keyword evidence="9" id="KW-1185">Reference proteome</keyword>
<comment type="function">
    <text evidence="5">Catalyzes the specific phosphorylation of arginine residues in proteins.</text>
</comment>
<dbReference type="HAMAP" id="MF_00602">
    <property type="entry name" value="Prot_Arg_kinase"/>
    <property type="match status" value="1"/>
</dbReference>
<evidence type="ECO:0000256" key="5">
    <source>
        <dbReference type="HAMAP-Rule" id="MF_00602"/>
    </source>
</evidence>